<dbReference type="SUPFAM" id="SSF52029">
    <property type="entry name" value="GroEL apical domain-like"/>
    <property type="match status" value="1"/>
</dbReference>
<sequence length="488" mass="51866">MGAVRTISGPALRQSLLKELAPAANAIGRAMGTEGRAALYAVGNSVRRATSGAEIARRICGDGSVGRLFRETLTEAETAFGDGTSRLGVMAYAAFSAGFKCVESGYSPQSILAGLEALGAEVDDAFVAETRPFEDYKPLLRATALPAGLDALLVEALECSGSEGLVEVEEESGSGNRIEAGEGFVIEMESLLDGELIAMDDVFLVVANDVISDFRALVPVIEGFATSNKALIIAARGLEGQARALLERNRQAKVLRIAALRPQDQGPRAAELLEDLAIATGAVLVSEHVGTSLDSLRPDMLGHAAGYRRNRTRAAFLTPAGHSQAIDDRVRYLETEVRRHRYLAFDREHAARRLARLRQRWTRLVLDPDRLSQGEDSAPRVRRLIATLASARAGGVIEGGGMALDRIAARLEGNPASSQFAARAVIAACLRAPLGHLRRNASSARHASWRPSSADGMADPAMLSRGILQMALSLAGCLISLEGAILRG</sequence>
<dbReference type="InterPro" id="IPR001844">
    <property type="entry name" value="Cpn60/GroEL"/>
</dbReference>
<gene>
    <name evidence="3" type="ORF">SAMN07250955_101295</name>
</gene>
<dbReference type="PRINTS" id="PR00298">
    <property type="entry name" value="CHAPERONIN60"/>
</dbReference>
<accession>A0A212Q075</accession>
<dbReference type="Gene3D" id="3.50.7.10">
    <property type="entry name" value="GroEL"/>
    <property type="match status" value="1"/>
</dbReference>
<dbReference type="PANTHER" id="PTHR45633">
    <property type="entry name" value="60 KDA HEAT SHOCK PROTEIN, MITOCHONDRIAL"/>
    <property type="match status" value="1"/>
</dbReference>
<dbReference type="Gene3D" id="1.10.560.10">
    <property type="entry name" value="GroEL-like equatorial domain"/>
    <property type="match status" value="1"/>
</dbReference>
<dbReference type="GO" id="GO:0042026">
    <property type="term" value="P:protein refolding"/>
    <property type="evidence" value="ECO:0007669"/>
    <property type="project" value="InterPro"/>
</dbReference>
<reference evidence="3 4" key="1">
    <citation type="submission" date="2017-06" db="EMBL/GenBank/DDBJ databases">
        <authorList>
            <person name="Kim H.J."/>
            <person name="Triplett B.A."/>
        </authorList>
    </citation>
    <scope>NUCLEOTIDE SEQUENCE [LARGE SCALE GENOMIC DNA]</scope>
    <source>
        <strain evidence="3 4">B29T1</strain>
    </source>
</reference>
<evidence type="ECO:0000256" key="2">
    <source>
        <dbReference type="ARBA" id="ARBA00023186"/>
    </source>
</evidence>
<dbReference type="InterPro" id="IPR027409">
    <property type="entry name" value="GroEL-like_apical_dom_sf"/>
</dbReference>
<dbReference type="InterPro" id="IPR027413">
    <property type="entry name" value="GROEL-like_equatorial_sf"/>
</dbReference>
<dbReference type="Gene3D" id="3.30.260.10">
    <property type="entry name" value="TCP-1-like chaperonin intermediate domain"/>
    <property type="match status" value="1"/>
</dbReference>
<comment type="similarity">
    <text evidence="1">Belongs to the chaperonin (HSP60) family.</text>
</comment>
<keyword evidence="2" id="KW-0143">Chaperone</keyword>
<protein>
    <submittedName>
        <fullName evidence="3">Chaperonin GroEL (HSP60 family)</fullName>
    </submittedName>
</protein>
<dbReference type="GO" id="GO:0140662">
    <property type="term" value="F:ATP-dependent protein folding chaperone"/>
    <property type="evidence" value="ECO:0007669"/>
    <property type="project" value="InterPro"/>
</dbReference>
<dbReference type="InterPro" id="IPR027410">
    <property type="entry name" value="TCP-1-like_intermed_sf"/>
</dbReference>
<name>A0A212Q075_9PROT</name>
<dbReference type="SMR" id="A0A212Q075"/>
<dbReference type="EMBL" id="FYEH01000001">
    <property type="protein sequence ID" value="SNB52696.1"/>
    <property type="molecule type" value="Genomic_DNA"/>
</dbReference>
<evidence type="ECO:0000256" key="1">
    <source>
        <dbReference type="ARBA" id="ARBA00006607"/>
    </source>
</evidence>
<proteinExistence type="inferred from homology"/>
<dbReference type="Proteomes" id="UP000197065">
    <property type="component" value="Unassembled WGS sequence"/>
</dbReference>
<keyword evidence="4" id="KW-1185">Reference proteome</keyword>
<evidence type="ECO:0000313" key="4">
    <source>
        <dbReference type="Proteomes" id="UP000197065"/>
    </source>
</evidence>
<organism evidence="3 4">
    <name type="scientific">Arboricoccus pini</name>
    <dbReference type="NCBI Taxonomy" id="1963835"/>
    <lineage>
        <taxon>Bacteria</taxon>
        <taxon>Pseudomonadati</taxon>
        <taxon>Pseudomonadota</taxon>
        <taxon>Alphaproteobacteria</taxon>
        <taxon>Geminicoccales</taxon>
        <taxon>Geminicoccaceae</taxon>
        <taxon>Arboricoccus</taxon>
    </lineage>
</organism>
<dbReference type="SUPFAM" id="SSF48592">
    <property type="entry name" value="GroEL equatorial domain-like"/>
    <property type="match status" value="1"/>
</dbReference>
<evidence type="ECO:0000313" key="3">
    <source>
        <dbReference type="EMBL" id="SNB52696.1"/>
    </source>
</evidence>
<dbReference type="AlphaFoldDB" id="A0A212Q075"/>